<reference evidence="1" key="1">
    <citation type="journal article" date="2021" name="bioRxiv">
        <title>Whole Genome Assembly and Annotation of Northern Wild Rice, Zizania palustris L., Supports a Whole Genome Duplication in the Zizania Genus.</title>
        <authorList>
            <person name="Haas M."/>
            <person name="Kono T."/>
            <person name="Macchietto M."/>
            <person name="Millas R."/>
            <person name="McGilp L."/>
            <person name="Shao M."/>
            <person name="Duquette J."/>
            <person name="Hirsch C.N."/>
            <person name="Kimball J."/>
        </authorList>
    </citation>
    <scope>NUCLEOTIDE SEQUENCE</scope>
    <source>
        <tissue evidence="1">Fresh leaf tissue</tissue>
    </source>
</reference>
<name>A0A8J5SY57_ZIZPA</name>
<gene>
    <name evidence="1" type="ORF">GUJ93_ZPchr0014g47233</name>
</gene>
<organism evidence="1 2">
    <name type="scientific">Zizania palustris</name>
    <name type="common">Northern wild rice</name>
    <dbReference type="NCBI Taxonomy" id="103762"/>
    <lineage>
        <taxon>Eukaryota</taxon>
        <taxon>Viridiplantae</taxon>
        <taxon>Streptophyta</taxon>
        <taxon>Embryophyta</taxon>
        <taxon>Tracheophyta</taxon>
        <taxon>Spermatophyta</taxon>
        <taxon>Magnoliopsida</taxon>
        <taxon>Liliopsida</taxon>
        <taxon>Poales</taxon>
        <taxon>Poaceae</taxon>
        <taxon>BOP clade</taxon>
        <taxon>Oryzoideae</taxon>
        <taxon>Oryzeae</taxon>
        <taxon>Zizaniinae</taxon>
        <taxon>Zizania</taxon>
    </lineage>
</organism>
<comment type="caution">
    <text evidence="1">The sequence shown here is derived from an EMBL/GenBank/DDBJ whole genome shotgun (WGS) entry which is preliminary data.</text>
</comment>
<dbReference type="Proteomes" id="UP000729402">
    <property type="component" value="Unassembled WGS sequence"/>
</dbReference>
<evidence type="ECO:0000313" key="1">
    <source>
        <dbReference type="EMBL" id="KAG8083008.1"/>
    </source>
</evidence>
<accession>A0A8J5SY57</accession>
<keyword evidence="2" id="KW-1185">Reference proteome</keyword>
<dbReference type="AlphaFoldDB" id="A0A8J5SY57"/>
<dbReference type="EMBL" id="JAAALK010000086">
    <property type="protein sequence ID" value="KAG8083008.1"/>
    <property type="molecule type" value="Genomic_DNA"/>
</dbReference>
<protein>
    <submittedName>
        <fullName evidence="1">Uncharacterized protein</fullName>
    </submittedName>
</protein>
<proteinExistence type="predicted"/>
<sequence length="74" mass="8196">MRALLLPSTTTTTSSSNMACMAVSWRGVHMVLCFPAPAATDTSPNREIVRPNGYFRTWREMQPFAPGLATCQFD</sequence>
<reference evidence="1" key="2">
    <citation type="submission" date="2021-02" db="EMBL/GenBank/DDBJ databases">
        <authorList>
            <person name="Kimball J.A."/>
            <person name="Haas M.W."/>
            <person name="Macchietto M."/>
            <person name="Kono T."/>
            <person name="Duquette J."/>
            <person name="Shao M."/>
        </authorList>
    </citation>
    <scope>NUCLEOTIDE SEQUENCE</scope>
    <source>
        <tissue evidence="1">Fresh leaf tissue</tissue>
    </source>
</reference>
<evidence type="ECO:0000313" key="2">
    <source>
        <dbReference type="Proteomes" id="UP000729402"/>
    </source>
</evidence>